<reference evidence="2 3" key="1">
    <citation type="submission" date="2014-06" db="EMBL/GenBank/DDBJ databases">
        <authorList>
            <person name="Ju J."/>
            <person name="Zhang J."/>
        </authorList>
    </citation>
    <scope>NUCLEOTIDE SEQUENCE [LARGE SCALE GENOMIC DNA]</scope>
    <source>
        <strain evidence="2">DmL_050</strain>
    </source>
</reference>
<dbReference type="EMBL" id="JOOZ01000071">
    <property type="protein sequence ID" value="OUL65363.1"/>
    <property type="molecule type" value="Genomic_DNA"/>
</dbReference>
<evidence type="ECO:0000313" key="2">
    <source>
        <dbReference type="EMBL" id="OUL65363.1"/>
    </source>
</evidence>
<evidence type="ECO:0000313" key="3">
    <source>
        <dbReference type="Proteomes" id="UP000195072"/>
    </source>
</evidence>
<comment type="caution">
    <text evidence="2">The sequence shown here is derived from an EMBL/GenBank/DDBJ whole genome shotgun (WGS) entry which is preliminary data.</text>
</comment>
<accession>A0A252EGN0</accession>
<evidence type="ECO:0000256" key="1">
    <source>
        <dbReference type="SAM" id="MobiDB-lite"/>
    </source>
</evidence>
<dbReference type="Proteomes" id="UP000195072">
    <property type="component" value="Unassembled WGS sequence"/>
</dbReference>
<feature type="region of interest" description="Disordered" evidence="1">
    <location>
        <begin position="202"/>
        <end position="222"/>
    </location>
</feature>
<proteinExistence type="predicted"/>
<dbReference type="AlphaFoldDB" id="A0A252EGN0"/>
<protein>
    <submittedName>
        <fullName evidence="2">Uncharacterized protein</fullName>
    </submittedName>
</protein>
<gene>
    <name evidence="2" type="ORF">HK16_17420</name>
</gene>
<name>A0A252EGN0_9PROT</name>
<sequence length="412" mass="47546">MNNANRKNSILLSAKDKFLNFHMQALLLEYLTPKPPRLPQTTATSSGQSSQHHPSPTAWLRVAQILLEQDLRETLAAGPPDGQSFRSLFMSQQDDELSQISRNSLFEQLDTLKTVYKTRYQNKEYSDFFSEPDPSLVPPYSFETYDRMRHRILHEARVFIGRPLHIAARAYFHHPDIPMSWRRCRQTLDALNGADTLLVEPHDPFPTGYQPPPPPGKRSRNLGHKRKRFFELKKRFVGVMSLLAAMDVIWCTHYLPSHNAEDRRRAGTYDIRPLRSRHSFMDDDRDRELTAATLAYTLWFQRWGLEQELLPSKCARFQSSDCPEATAISAPEFDPDSWLAQTTPFIRIRSGITGQIYQTRRAFYKQCTTPPSFLEPDRASGSPFCLPLPALPERLVQEMARQESPESKPRKS</sequence>
<organism evidence="2 3">
    <name type="scientific">Acetobacter senegalensis</name>
    <dbReference type="NCBI Taxonomy" id="446692"/>
    <lineage>
        <taxon>Bacteria</taxon>
        <taxon>Pseudomonadati</taxon>
        <taxon>Pseudomonadota</taxon>
        <taxon>Alphaproteobacteria</taxon>
        <taxon>Acetobacterales</taxon>
        <taxon>Acetobacteraceae</taxon>
        <taxon>Acetobacter</taxon>
    </lineage>
</organism>